<protein>
    <submittedName>
        <fullName evidence="1">Uncharacterized protein</fullName>
    </submittedName>
</protein>
<proteinExistence type="predicted"/>
<sequence length="189" mass="21809">MDFIKLQYSHQTIHVGNLYDSSRVIEGKFLESLERDEINGKNHWAVGPFNPVEIQSEISDSYHRHSCLQWLDRQPESSVIYVSFGTTTTFTEEQIGELAVGLENSRQRFLWVVRDADKGVALMMRDWGCRDELLTSVMVEKVIRKLMDSKEGEVIRRRAVELGGELRRSMAEGGVTRNELNSLVSYIRR</sequence>
<reference evidence="1 2" key="2">
    <citation type="journal article" date="2022" name="Mol. Ecol. Resour.">
        <title>The genomes of chicory, endive, great burdock and yacon provide insights into Asteraceae paleo-polyploidization history and plant inulin production.</title>
        <authorList>
            <person name="Fan W."/>
            <person name="Wang S."/>
            <person name="Wang H."/>
            <person name="Wang A."/>
            <person name="Jiang F."/>
            <person name="Liu H."/>
            <person name="Zhao H."/>
            <person name="Xu D."/>
            <person name="Zhang Y."/>
        </authorList>
    </citation>
    <scope>NUCLEOTIDE SEQUENCE [LARGE SCALE GENOMIC DNA]</scope>
    <source>
        <strain evidence="2">cv. Niubang</strain>
    </source>
</reference>
<gene>
    <name evidence="1" type="ORF">L6452_37159</name>
</gene>
<name>A0ACB8Y2X6_ARCLA</name>
<evidence type="ECO:0000313" key="2">
    <source>
        <dbReference type="Proteomes" id="UP001055879"/>
    </source>
</evidence>
<keyword evidence="2" id="KW-1185">Reference proteome</keyword>
<comment type="caution">
    <text evidence="1">The sequence shown here is derived from an EMBL/GenBank/DDBJ whole genome shotgun (WGS) entry which is preliminary data.</text>
</comment>
<organism evidence="1 2">
    <name type="scientific">Arctium lappa</name>
    <name type="common">Greater burdock</name>
    <name type="synonym">Lappa major</name>
    <dbReference type="NCBI Taxonomy" id="4217"/>
    <lineage>
        <taxon>Eukaryota</taxon>
        <taxon>Viridiplantae</taxon>
        <taxon>Streptophyta</taxon>
        <taxon>Embryophyta</taxon>
        <taxon>Tracheophyta</taxon>
        <taxon>Spermatophyta</taxon>
        <taxon>Magnoliopsida</taxon>
        <taxon>eudicotyledons</taxon>
        <taxon>Gunneridae</taxon>
        <taxon>Pentapetalae</taxon>
        <taxon>asterids</taxon>
        <taxon>campanulids</taxon>
        <taxon>Asterales</taxon>
        <taxon>Asteraceae</taxon>
        <taxon>Carduoideae</taxon>
        <taxon>Cardueae</taxon>
        <taxon>Arctiinae</taxon>
        <taxon>Arctium</taxon>
    </lineage>
</organism>
<reference evidence="2" key="1">
    <citation type="journal article" date="2022" name="Mol. Ecol. Resour.">
        <title>The genomes of chicory, endive, great burdock and yacon provide insights into Asteraceae palaeo-polyploidization history and plant inulin production.</title>
        <authorList>
            <person name="Fan W."/>
            <person name="Wang S."/>
            <person name="Wang H."/>
            <person name="Wang A."/>
            <person name="Jiang F."/>
            <person name="Liu H."/>
            <person name="Zhao H."/>
            <person name="Xu D."/>
            <person name="Zhang Y."/>
        </authorList>
    </citation>
    <scope>NUCLEOTIDE SEQUENCE [LARGE SCALE GENOMIC DNA]</scope>
    <source>
        <strain evidence="2">cv. Niubang</strain>
    </source>
</reference>
<dbReference type="Proteomes" id="UP001055879">
    <property type="component" value="Linkage Group LG14"/>
</dbReference>
<dbReference type="EMBL" id="CM042060">
    <property type="protein sequence ID" value="KAI3677887.1"/>
    <property type="molecule type" value="Genomic_DNA"/>
</dbReference>
<evidence type="ECO:0000313" key="1">
    <source>
        <dbReference type="EMBL" id="KAI3677887.1"/>
    </source>
</evidence>
<accession>A0ACB8Y2X6</accession>